<evidence type="ECO:0000313" key="21">
    <source>
        <dbReference type="Proteomes" id="UP000030300"/>
    </source>
</evidence>
<dbReference type="RefSeq" id="WP_038677339.1">
    <property type="nucleotide sequence ID" value="NZ_BJMC01000001.1"/>
</dbReference>
<comment type="similarity">
    <text evidence="17">Belongs to the NnrD/CARKD family.</text>
</comment>
<sequence length="460" mass="46019">MLRAHTVEQVRTAEAALLARLPEGALMQRAAAGLAYAVLDLLGGGYGRRVLLLVGSGDNGGDALHAGAVLARRGVQVEAWLLSSSAHEGGVAALRGAGGRIGTPGPTGRLDVVVDGIVGIGGRPGLRPDAVAALAHVAGVPVVAVDTPSGVDVDTGEISGSHVTADLTVTFGTHKVCHLVDPAAQACGALQLVDIGLDLPEAPVEALQAADVAALLPRPAADAHKYTRGVVGVRSGSAAYPGAALLSVAGAACGLAGMVRYDGDPAALDLVRAAHPEVVGPGRVQAWVVGSGSDDGAEDALRAAVADGVPIVVDADALAFARLTRGRPAVLTPHAGELARLLGVERADVEARWLEHARRAAREHDAVVLLKGRHTVVARPDGRARVTTTGTPWLATAGAGDVLGGLVGALLATGLDPFDAASVGSWLHGAAATLAAQDGPIVASDVAAALPDLLATLTTR</sequence>
<keyword evidence="8 17" id="KW-0521">NADP</keyword>
<dbReference type="STRING" id="2045.KR76_06645"/>
<comment type="similarity">
    <text evidence="3 19">In the N-terminal section; belongs to the NnrE/AIBP family.</text>
</comment>
<evidence type="ECO:0000256" key="12">
    <source>
        <dbReference type="ARBA" id="ARBA00023239"/>
    </source>
</evidence>
<feature type="binding site" evidence="18">
    <location>
        <begin position="58"/>
        <end position="62"/>
    </location>
    <ligand>
        <name>(6S)-NADPHX</name>
        <dbReference type="ChEBI" id="CHEBI:64076"/>
    </ligand>
</feature>
<comment type="caution">
    <text evidence="18">Lacks conserved residue(s) required for the propagation of feature annotation.</text>
</comment>
<dbReference type="eggNOG" id="COG0063">
    <property type="taxonomic scope" value="Bacteria"/>
</dbReference>
<keyword evidence="11 18" id="KW-0413">Isomerase</keyword>
<dbReference type="PROSITE" id="PS51385">
    <property type="entry name" value="YJEF_N"/>
    <property type="match status" value="1"/>
</dbReference>
<name>A0A0A1DGX5_NOCSI</name>
<dbReference type="EC" id="4.2.1.136" evidence="19"/>
<dbReference type="InterPro" id="IPR004443">
    <property type="entry name" value="YjeF_N_dom"/>
</dbReference>
<comment type="function">
    <text evidence="14 19">Bifunctional enzyme that catalyzes the epimerization of the S- and R-forms of NAD(P)HX and the dehydration of the S-form of NAD(P)HX at the expense of ADP, which is converted to AMP. This allows the repair of both epimers of NAD(P)HX, a damaged form of NAD(P)H that is a result of enzymatic or heat-dependent hydration.</text>
</comment>
<feature type="binding site" evidence="17">
    <location>
        <position position="243"/>
    </location>
    <ligand>
        <name>(6S)-NADPHX</name>
        <dbReference type="ChEBI" id="CHEBI:64076"/>
    </ligand>
</feature>
<proteinExistence type="inferred from homology"/>
<dbReference type="EMBL" id="CP009896">
    <property type="protein sequence ID" value="AIY16524.1"/>
    <property type="molecule type" value="Genomic_DNA"/>
</dbReference>
<dbReference type="GO" id="GO:0005524">
    <property type="term" value="F:ATP binding"/>
    <property type="evidence" value="ECO:0007669"/>
    <property type="project" value="UniProtKB-UniRule"/>
</dbReference>
<dbReference type="Gene3D" id="3.40.1190.20">
    <property type="match status" value="1"/>
</dbReference>
<dbReference type="GO" id="GO:0046872">
    <property type="term" value="F:metal ion binding"/>
    <property type="evidence" value="ECO:0007669"/>
    <property type="project" value="UniProtKB-UniRule"/>
</dbReference>
<dbReference type="eggNOG" id="COG0062">
    <property type="taxonomic scope" value="Bacteria"/>
</dbReference>
<comment type="catalytic activity">
    <reaction evidence="1 18 19">
        <text>(6R)-NADHX = (6S)-NADHX</text>
        <dbReference type="Rhea" id="RHEA:32215"/>
        <dbReference type="ChEBI" id="CHEBI:64074"/>
        <dbReference type="ChEBI" id="CHEBI:64075"/>
        <dbReference type="EC" id="5.1.99.6"/>
    </reaction>
</comment>
<comment type="function">
    <text evidence="17">Catalyzes the dehydration of the S-form of NAD(P)HX at the expense of ADP, which is converted to AMP. Together with NAD(P)HX epimerase, which catalyzes the epimerization of the S- and R-forms, the enzyme allows the repair of both epimers of NAD(P)HX, a damaged form of NAD(P)H that is a result of enzymatic or heat-dependent hydration.</text>
</comment>
<evidence type="ECO:0000256" key="17">
    <source>
        <dbReference type="HAMAP-Rule" id="MF_01965"/>
    </source>
</evidence>
<evidence type="ECO:0000256" key="7">
    <source>
        <dbReference type="ARBA" id="ARBA00022840"/>
    </source>
</evidence>
<dbReference type="SUPFAM" id="SSF64153">
    <property type="entry name" value="YjeF N-terminal domain-like"/>
    <property type="match status" value="1"/>
</dbReference>
<comment type="catalytic activity">
    <reaction evidence="16 17 19">
        <text>(6S)-NADPHX + ADP = AMP + phosphate + NADPH + H(+)</text>
        <dbReference type="Rhea" id="RHEA:32235"/>
        <dbReference type="ChEBI" id="CHEBI:15378"/>
        <dbReference type="ChEBI" id="CHEBI:43474"/>
        <dbReference type="ChEBI" id="CHEBI:57783"/>
        <dbReference type="ChEBI" id="CHEBI:64076"/>
        <dbReference type="ChEBI" id="CHEBI:456215"/>
        <dbReference type="ChEBI" id="CHEBI:456216"/>
        <dbReference type="EC" id="4.2.1.136"/>
    </reaction>
</comment>
<evidence type="ECO:0000256" key="9">
    <source>
        <dbReference type="ARBA" id="ARBA00022958"/>
    </source>
</evidence>
<comment type="cofactor">
    <cofactor evidence="17">
        <name>Mg(2+)</name>
        <dbReference type="ChEBI" id="CHEBI:18420"/>
    </cofactor>
</comment>
<feature type="binding site" evidence="17">
    <location>
        <begin position="371"/>
        <end position="375"/>
    </location>
    <ligand>
        <name>AMP</name>
        <dbReference type="ChEBI" id="CHEBI:456215"/>
    </ligand>
</feature>
<organism evidence="20 21">
    <name type="scientific">Nocardioides simplex</name>
    <name type="common">Arthrobacter simplex</name>
    <dbReference type="NCBI Taxonomy" id="2045"/>
    <lineage>
        <taxon>Bacteria</taxon>
        <taxon>Bacillati</taxon>
        <taxon>Actinomycetota</taxon>
        <taxon>Actinomycetes</taxon>
        <taxon>Propionibacteriales</taxon>
        <taxon>Nocardioidaceae</taxon>
        <taxon>Pimelobacter</taxon>
    </lineage>
</organism>
<comment type="catalytic activity">
    <reaction evidence="2 18 19">
        <text>(6R)-NADPHX = (6S)-NADPHX</text>
        <dbReference type="Rhea" id="RHEA:32227"/>
        <dbReference type="ChEBI" id="CHEBI:64076"/>
        <dbReference type="ChEBI" id="CHEBI:64077"/>
        <dbReference type="EC" id="5.1.99.6"/>
    </reaction>
</comment>
<dbReference type="HAMAP" id="MF_01965">
    <property type="entry name" value="NADHX_dehydratase"/>
    <property type="match status" value="1"/>
</dbReference>
<dbReference type="HOGENOM" id="CLU_024853_4_0_11"/>
<dbReference type="PANTHER" id="PTHR12592:SF0">
    <property type="entry name" value="ATP-DEPENDENT (S)-NAD(P)H-HYDRATE DEHYDRATASE"/>
    <property type="match status" value="1"/>
</dbReference>
<keyword evidence="5 18" id="KW-0479">Metal-binding</keyword>
<evidence type="ECO:0000256" key="10">
    <source>
        <dbReference type="ARBA" id="ARBA00023027"/>
    </source>
</evidence>
<evidence type="ECO:0000256" key="18">
    <source>
        <dbReference type="HAMAP-Rule" id="MF_01966"/>
    </source>
</evidence>
<keyword evidence="13" id="KW-0511">Multifunctional enzyme</keyword>
<evidence type="ECO:0000256" key="11">
    <source>
        <dbReference type="ARBA" id="ARBA00023235"/>
    </source>
</evidence>
<dbReference type="InterPro" id="IPR029056">
    <property type="entry name" value="Ribokinase-like"/>
</dbReference>
<reference evidence="20 21" key="1">
    <citation type="journal article" date="2015" name="Genome Announc.">
        <title>Complete Genome Sequence of Steroid-Transforming Nocardioides simplex VKM Ac-2033D.</title>
        <authorList>
            <person name="Shtratnikova V.Y."/>
            <person name="Schelkunov M.I."/>
            <person name="Pekov Y.A."/>
            <person name="Fokina V.V."/>
            <person name="Logacheva M.D."/>
            <person name="Sokolov S.L."/>
            <person name="Bragin E.Y."/>
            <person name="Ashapkin V.V."/>
            <person name="Donova M.V."/>
        </authorList>
    </citation>
    <scope>NUCLEOTIDE SEQUENCE [LARGE SCALE GENOMIC DNA]</scope>
    <source>
        <strain evidence="20 21">VKM Ac-2033D</strain>
    </source>
</reference>
<dbReference type="KEGG" id="psim:KR76_06645"/>
<dbReference type="InterPro" id="IPR000631">
    <property type="entry name" value="CARKD"/>
</dbReference>
<dbReference type="GO" id="GO:0052856">
    <property type="term" value="F:NAD(P)HX epimerase activity"/>
    <property type="evidence" value="ECO:0007669"/>
    <property type="project" value="UniProtKB-UniRule"/>
</dbReference>
<dbReference type="NCBIfam" id="TIGR00196">
    <property type="entry name" value="yjeF_cterm"/>
    <property type="match status" value="1"/>
</dbReference>
<feature type="binding site" evidence="17">
    <location>
        <position position="292"/>
    </location>
    <ligand>
        <name>(6S)-NADPHX</name>
        <dbReference type="ChEBI" id="CHEBI:64076"/>
    </ligand>
</feature>
<dbReference type="Proteomes" id="UP000030300">
    <property type="component" value="Chromosome"/>
</dbReference>
<dbReference type="PANTHER" id="PTHR12592">
    <property type="entry name" value="ATP-DEPENDENT (S)-NAD(P)H-HYDRATE DEHYDRATASE FAMILY MEMBER"/>
    <property type="match status" value="1"/>
</dbReference>
<dbReference type="InterPro" id="IPR036652">
    <property type="entry name" value="YjeF_N_dom_sf"/>
</dbReference>
<dbReference type="InterPro" id="IPR030677">
    <property type="entry name" value="Nnr"/>
</dbReference>
<evidence type="ECO:0000256" key="6">
    <source>
        <dbReference type="ARBA" id="ARBA00022741"/>
    </source>
</evidence>
<keyword evidence="10 17" id="KW-0520">NAD</keyword>
<dbReference type="EC" id="5.1.99.6" evidence="19"/>
<evidence type="ECO:0000256" key="13">
    <source>
        <dbReference type="ARBA" id="ARBA00023268"/>
    </source>
</evidence>
<feature type="binding site" evidence="17">
    <location>
        <position position="401"/>
    </location>
    <ligand>
        <name>(6S)-NADPHX</name>
        <dbReference type="ChEBI" id="CHEBI:64076"/>
    </ligand>
</feature>
<evidence type="ECO:0000256" key="1">
    <source>
        <dbReference type="ARBA" id="ARBA00000013"/>
    </source>
</evidence>
<evidence type="ECO:0000256" key="2">
    <source>
        <dbReference type="ARBA" id="ARBA00000909"/>
    </source>
</evidence>
<dbReference type="SUPFAM" id="SSF53613">
    <property type="entry name" value="Ribokinase-like"/>
    <property type="match status" value="1"/>
</dbReference>
<keyword evidence="6 17" id="KW-0547">Nucleotide-binding</keyword>
<comment type="cofactor">
    <cofactor evidence="18 19">
        <name>K(+)</name>
        <dbReference type="ChEBI" id="CHEBI:29103"/>
    </cofactor>
    <text evidence="18 19">Binds 1 potassium ion per subunit.</text>
</comment>
<dbReference type="GO" id="GO:0110051">
    <property type="term" value="P:metabolite repair"/>
    <property type="evidence" value="ECO:0007669"/>
    <property type="project" value="TreeGrafter"/>
</dbReference>
<dbReference type="PIRSF" id="PIRSF017184">
    <property type="entry name" value="Nnr"/>
    <property type="match status" value="1"/>
</dbReference>
<dbReference type="Pfam" id="PF03853">
    <property type="entry name" value="YjeF_N"/>
    <property type="match status" value="1"/>
</dbReference>
<feature type="binding site" evidence="18">
    <location>
        <position position="146"/>
    </location>
    <ligand>
        <name>(6S)-NADPHX</name>
        <dbReference type="ChEBI" id="CHEBI:64076"/>
    </ligand>
</feature>
<feature type="binding site" evidence="17">
    <location>
        <position position="400"/>
    </location>
    <ligand>
        <name>AMP</name>
        <dbReference type="ChEBI" id="CHEBI:456215"/>
    </ligand>
</feature>
<evidence type="ECO:0000256" key="15">
    <source>
        <dbReference type="ARBA" id="ARBA00048238"/>
    </source>
</evidence>
<feature type="binding site" evidence="18">
    <location>
        <position position="115"/>
    </location>
    <ligand>
        <name>K(+)</name>
        <dbReference type="ChEBI" id="CHEBI:29103"/>
    </ligand>
</feature>
<evidence type="ECO:0000256" key="4">
    <source>
        <dbReference type="ARBA" id="ARBA00009524"/>
    </source>
</evidence>
<evidence type="ECO:0000256" key="14">
    <source>
        <dbReference type="ARBA" id="ARBA00025153"/>
    </source>
</evidence>
<keyword evidence="9 18" id="KW-0630">Potassium</keyword>
<feature type="binding site" evidence="18">
    <location>
        <begin position="119"/>
        <end position="125"/>
    </location>
    <ligand>
        <name>(6S)-NADPHX</name>
        <dbReference type="ChEBI" id="CHEBI:64076"/>
    </ligand>
</feature>
<keyword evidence="21" id="KW-1185">Reference proteome</keyword>
<comment type="catalytic activity">
    <reaction evidence="15 17 19">
        <text>(6S)-NADHX + ADP = AMP + phosphate + NADH + H(+)</text>
        <dbReference type="Rhea" id="RHEA:32223"/>
        <dbReference type="ChEBI" id="CHEBI:15378"/>
        <dbReference type="ChEBI" id="CHEBI:43474"/>
        <dbReference type="ChEBI" id="CHEBI:57945"/>
        <dbReference type="ChEBI" id="CHEBI:64074"/>
        <dbReference type="ChEBI" id="CHEBI:456215"/>
        <dbReference type="ChEBI" id="CHEBI:456216"/>
        <dbReference type="EC" id="4.2.1.136"/>
    </reaction>
</comment>
<dbReference type="CDD" id="cd01171">
    <property type="entry name" value="YXKO-related"/>
    <property type="match status" value="1"/>
</dbReference>
<feature type="binding site" evidence="17">
    <location>
        <position position="334"/>
    </location>
    <ligand>
        <name>(6S)-NADPHX</name>
        <dbReference type="ChEBI" id="CHEBI:64076"/>
    </ligand>
</feature>
<evidence type="ECO:0000256" key="8">
    <source>
        <dbReference type="ARBA" id="ARBA00022857"/>
    </source>
</evidence>
<dbReference type="GO" id="GO:0052855">
    <property type="term" value="F:ADP-dependent NAD(P)H-hydrate dehydratase activity"/>
    <property type="evidence" value="ECO:0007669"/>
    <property type="project" value="UniProtKB-UniRule"/>
</dbReference>
<dbReference type="OrthoDB" id="9806925at2"/>
<dbReference type="GeneID" id="96608616"/>
<comment type="similarity">
    <text evidence="18">Belongs to the NnrE/AIBP family.</text>
</comment>
<accession>A0A0A1DGX5</accession>
<evidence type="ECO:0000256" key="3">
    <source>
        <dbReference type="ARBA" id="ARBA00006001"/>
    </source>
</evidence>
<feature type="binding site" evidence="18">
    <location>
        <position position="149"/>
    </location>
    <ligand>
        <name>K(+)</name>
        <dbReference type="ChEBI" id="CHEBI:29103"/>
    </ligand>
</feature>
<protein>
    <recommendedName>
        <fullName evidence="19">Bifunctional NAD(P)H-hydrate repair enzyme</fullName>
    </recommendedName>
    <alternativeName>
        <fullName evidence="19">Nicotinamide nucleotide repair protein</fullName>
    </alternativeName>
    <domain>
        <recommendedName>
            <fullName evidence="19">ADP-dependent (S)-NAD(P)H-hydrate dehydratase</fullName>
            <ecNumber evidence="19">4.2.1.136</ecNumber>
        </recommendedName>
        <alternativeName>
            <fullName evidence="19">ADP-dependent NAD(P)HX dehydratase</fullName>
        </alternativeName>
    </domain>
    <domain>
        <recommendedName>
            <fullName evidence="19">NAD(P)H-hydrate epimerase</fullName>
            <ecNumber evidence="19">5.1.99.6</ecNumber>
        </recommendedName>
    </domain>
</protein>
<evidence type="ECO:0000313" key="20">
    <source>
        <dbReference type="EMBL" id="AIY16524.1"/>
    </source>
</evidence>
<dbReference type="Pfam" id="PF01256">
    <property type="entry name" value="Carb_kinase"/>
    <property type="match status" value="1"/>
</dbReference>
<dbReference type="Gene3D" id="3.40.50.10260">
    <property type="entry name" value="YjeF N-terminal domain"/>
    <property type="match status" value="1"/>
</dbReference>
<dbReference type="HAMAP" id="MF_01966">
    <property type="entry name" value="NADHX_epimerase"/>
    <property type="match status" value="1"/>
</dbReference>
<gene>
    <name evidence="17" type="primary">nnrD</name>
    <name evidence="18" type="synonym">nnrE</name>
    <name evidence="20" type="ORF">KR76_06645</name>
</gene>
<keyword evidence="7 17" id="KW-0067">ATP-binding</keyword>
<comment type="similarity">
    <text evidence="4 19">In the C-terminal section; belongs to the NnrD/CARKD family.</text>
</comment>
<feature type="binding site" evidence="18">
    <location>
        <position position="59"/>
    </location>
    <ligand>
        <name>K(+)</name>
        <dbReference type="ChEBI" id="CHEBI:29103"/>
    </ligand>
</feature>
<comment type="subunit">
    <text evidence="17">Homotetramer.</text>
</comment>
<evidence type="ECO:0000256" key="5">
    <source>
        <dbReference type="ARBA" id="ARBA00022723"/>
    </source>
</evidence>
<comment type="function">
    <text evidence="18">Catalyzes the epimerization of the S- and R-forms of NAD(P)HX, a damaged form of NAD(P)H that is a result of enzymatic or heat-dependent hydration. This is a prerequisite for the S-specific NAD(P)H-hydrate dehydratase to allow the repair of both epimers of NAD(P)HX.</text>
</comment>
<keyword evidence="12 17" id="KW-0456">Lyase</keyword>
<evidence type="ECO:0000256" key="19">
    <source>
        <dbReference type="PIRNR" id="PIRNR017184"/>
    </source>
</evidence>
<dbReference type="GO" id="GO:0046496">
    <property type="term" value="P:nicotinamide nucleotide metabolic process"/>
    <property type="evidence" value="ECO:0007669"/>
    <property type="project" value="UniProtKB-UniRule"/>
</dbReference>
<dbReference type="PROSITE" id="PS51383">
    <property type="entry name" value="YJEF_C_3"/>
    <property type="match status" value="1"/>
</dbReference>
<evidence type="ECO:0000256" key="16">
    <source>
        <dbReference type="ARBA" id="ARBA00049209"/>
    </source>
</evidence>
<dbReference type="AlphaFoldDB" id="A0A0A1DGX5"/>